<dbReference type="Gene3D" id="3.40.50.1000">
    <property type="entry name" value="HAD superfamily/HAD-like"/>
    <property type="match status" value="1"/>
</dbReference>
<dbReference type="HOGENOM" id="CLU_014938_3_1_1"/>
<dbReference type="Pfam" id="PF08645">
    <property type="entry name" value="PNK3P"/>
    <property type="match status" value="1"/>
</dbReference>
<dbReference type="InterPro" id="IPR023214">
    <property type="entry name" value="HAD_sf"/>
</dbReference>
<dbReference type="InterPro" id="IPR036412">
    <property type="entry name" value="HAD-like_sf"/>
</dbReference>
<organism evidence="2 3">
    <name type="scientific">Thermothelomyces thermophilus (strain ATCC 42464 / BCRC 31852 / DSM 1799)</name>
    <name type="common">Sporotrichum thermophile</name>
    <dbReference type="NCBI Taxonomy" id="573729"/>
    <lineage>
        <taxon>Eukaryota</taxon>
        <taxon>Fungi</taxon>
        <taxon>Dikarya</taxon>
        <taxon>Ascomycota</taxon>
        <taxon>Pezizomycotina</taxon>
        <taxon>Sordariomycetes</taxon>
        <taxon>Sordariomycetidae</taxon>
        <taxon>Sordariales</taxon>
        <taxon>Chaetomiaceae</taxon>
        <taxon>Thermothelomyces</taxon>
    </lineage>
</organism>
<evidence type="ECO:0000313" key="3">
    <source>
        <dbReference type="Proteomes" id="UP000007322"/>
    </source>
</evidence>
<dbReference type="KEGG" id="mtm:MYCTH_2093327"/>
<dbReference type="Gene3D" id="3.40.50.300">
    <property type="entry name" value="P-loop containing nucleotide triphosphate hydrolases"/>
    <property type="match status" value="1"/>
</dbReference>
<dbReference type="InterPro" id="IPR027417">
    <property type="entry name" value="P-loop_NTPase"/>
</dbReference>
<dbReference type="GeneID" id="11509905"/>
<dbReference type="STRING" id="573729.G2QFJ8"/>
<keyword evidence="3" id="KW-1185">Reference proteome</keyword>
<dbReference type="PANTHER" id="PTHR12083:SF9">
    <property type="entry name" value="BIFUNCTIONAL POLYNUCLEOTIDE PHOSPHATASE_KINASE"/>
    <property type="match status" value="1"/>
</dbReference>
<dbReference type="PANTHER" id="PTHR12083">
    <property type="entry name" value="BIFUNCTIONAL POLYNUCLEOTIDE PHOSPHATASE/KINASE"/>
    <property type="match status" value="1"/>
</dbReference>
<dbReference type="InterPro" id="IPR006549">
    <property type="entry name" value="HAD-SF_hydro_IIIA"/>
</dbReference>
<proteinExistence type="predicted"/>
<dbReference type="FunFam" id="3.40.50.1000:FF:000078">
    <property type="entry name" value="Bifunctional polynucleotide phosphatase/kinase"/>
    <property type="match status" value="1"/>
</dbReference>
<evidence type="ECO:0000313" key="2">
    <source>
        <dbReference type="EMBL" id="AEO58420.1"/>
    </source>
</evidence>
<dbReference type="eggNOG" id="KOG2134">
    <property type="taxonomic scope" value="Eukaryota"/>
</dbReference>
<dbReference type="AlphaFoldDB" id="G2QFJ8"/>
<name>G2QFJ8_THET4</name>
<dbReference type="Pfam" id="PF13671">
    <property type="entry name" value="AAA_33"/>
    <property type="match status" value="1"/>
</dbReference>
<dbReference type="OMA" id="AADWKWW"/>
<protein>
    <recommendedName>
        <fullName evidence="4">PNK3P-domain-containing protein</fullName>
    </recommendedName>
</protein>
<dbReference type="InterPro" id="IPR013954">
    <property type="entry name" value="PNK3P"/>
</dbReference>
<dbReference type="RefSeq" id="XP_003663665.1">
    <property type="nucleotide sequence ID" value="XM_003663617.1"/>
</dbReference>
<sequence>MVPPNDTRSPPSGTKRPAPDNDRTISPPPLKRKAQVAISKSAVTNFFTPTSQKAKDRTAWFERRPDDDSPATLLVAKHVPESAAPNGLNTAVKRPKIAAFDLDSTLITTASGKRHSDDPADWKWWHHSVPGRLRQLYNDEGYRVVVFTNQGGLALHPDPKAKAPKSAKNRVPAFKQKCNAVLDQLNIPITLYAATGKDIYRKPRPGMFSEMKDDYDLTDSDIDRENSVFVGDAGGRIADAKGASAAAKDFSCSDRNFAHNIGFKYQTPEEFFLGEEPRDFARDFDLSNFPFSEEGQDGEEHVEKTNDKDIVLFVGPPGAGKSTFYWKYLKPLGYERVNQDILKRHDKCFKAAAEFLQEGDSVVVVLHSSADLLRADNTNPDVDTRSQWIALARKHGVPIRCFWFRTPLQLCEHNATVRSMNKKLNPESRQALPRIAFNGFTSRFKEPKIEEGFQDIVPVDFKFRGTKEEYDIWGQYWI</sequence>
<dbReference type="GO" id="GO:0006281">
    <property type="term" value="P:DNA repair"/>
    <property type="evidence" value="ECO:0007669"/>
    <property type="project" value="TreeGrafter"/>
</dbReference>
<dbReference type="FunFam" id="3.40.50.300:FF:002548">
    <property type="entry name" value="DNA kinase/phosphatase Pnk1"/>
    <property type="match status" value="1"/>
</dbReference>
<dbReference type="EMBL" id="CP003005">
    <property type="protein sequence ID" value="AEO58420.1"/>
    <property type="molecule type" value="Genomic_DNA"/>
</dbReference>
<dbReference type="VEuPathDB" id="FungiDB:MYCTH_2093327"/>
<dbReference type="SUPFAM" id="SSF56784">
    <property type="entry name" value="HAD-like"/>
    <property type="match status" value="1"/>
</dbReference>
<dbReference type="OrthoDB" id="19045at2759"/>
<dbReference type="InterPro" id="IPR006551">
    <property type="entry name" value="Polynucleotide_phosphatase"/>
</dbReference>
<dbReference type="NCBIfam" id="TIGR01664">
    <property type="entry name" value="DNA-3'-Pase"/>
    <property type="match status" value="1"/>
</dbReference>
<dbReference type="GO" id="GO:0046403">
    <property type="term" value="F:polynucleotide 3'-phosphatase activity"/>
    <property type="evidence" value="ECO:0007669"/>
    <property type="project" value="TreeGrafter"/>
</dbReference>
<dbReference type="GO" id="GO:0046404">
    <property type="term" value="F:ATP-dependent polydeoxyribonucleotide 5'-hydroxyl-kinase activity"/>
    <property type="evidence" value="ECO:0007669"/>
    <property type="project" value="TreeGrafter"/>
</dbReference>
<dbReference type="GO" id="GO:0003690">
    <property type="term" value="F:double-stranded DNA binding"/>
    <property type="evidence" value="ECO:0007669"/>
    <property type="project" value="TreeGrafter"/>
</dbReference>
<dbReference type="Proteomes" id="UP000007322">
    <property type="component" value="Chromosome 4"/>
</dbReference>
<feature type="compositionally biased region" description="Polar residues" evidence="1">
    <location>
        <begin position="1"/>
        <end position="12"/>
    </location>
</feature>
<reference evidence="2 3" key="1">
    <citation type="journal article" date="2011" name="Nat. Biotechnol.">
        <title>Comparative genomic analysis of the thermophilic biomass-degrading fungi Myceliophthora thermophila and Thielavia terrestris.</title>
        <authorList>
            <person name="Berka R.M."/>
            <person name="Grigoriev I.V."/>
            <person name="Otillar R."/>
            <person name="Salamov A."/>
            <person name="Grimwood J."/>
            <person name="Reid I."/>
            <person name="Ishmael N."/>
            <person name="John T."/>
            <person name="Darmond C."/>
            <person name="Moisan M.-C."/>
            <person name="Henrissat B."/>
            <person name="Coutinho P.M."/>
            <person name="Lombard V."/>
            <person name="Natvig D.O."/>
            <person name="Lindquist E."/>
            <person name="Schmutz J."/>
            <person name="Lucas S."/>
            <person name="Harris P."/>
            <person name="Powlowski J."/>
            <person name="Bellemare A."/>
            <person name="Taylor D."/>
            <person name="Butler G."/>
            <person name="de Vries R.P."/>
            <person name="Allijn I.E."/>
            <person name="van den Brink J."/>
            <person name="Ushinsky S."/>
            <person name="Storms R."/>
            <person name="Powell A.J."/>
            <person name="Paulsen I.T."/>
            <person name="Elbourne L.D.H."/>
            <person name="Baker S.E."/>
            <person name="Magnuson J."/>
            <person name="LaBoissiere S."/>
            <person name="Clutterbuck A.J."/>
            <person name="Martinez D."/>
            <person name="Wogulis M."/>
            <person name="de Leon A.L."/>
            <person name="Rey M.W."/>
            <person name="Tsang A."/>
        </authorList>
    </citation>
    <scope>NUCLEOTIDE SEQUENCE [LARGE SCALE GENOMIC DNA]</scope>
    <source>
        <strain evidence="3">ATCC 42464 / BCRC 31852 / DSM 1799</strain>
    </source>
</reference>
<feature type="region of interest" description="Disordered" evidence="1">
    <location>
        <begin position="1"/>
        <end position="35"/>
    </location>
</feature>
<evidence type="ECO:0008006" key="4">
    <source>
        <dbReference type="Google" id="ProtNLM"/>
    </source>
</evidence>
<dbReference type="NCBIfam" id="TIGR01662">
    <property type="entry name" value="HAD-SF-IIIA"/>
    <property type="match status" value="1"/>
</dbReference>
<dbReference type="InParanoid" id="G2QFJ8"/>
<accession>G2QFJ8</accession>
<dbReference type="SUPFAM" id="SSF52540">
    <property type="entry name" value="P-loop containing nucleoside triphosphate hydrolases"/>
    <property type="match status" value="1"/>
</dbReference>
<gene>
    <name evidence="2" type="ORF">MYCTH_2093327</name>
</gene>
<evidence type="ECO:0000256" key="1">
    <source>
        <dbReference type="SAM" id="MobiDB-lite"/>
    </source>
</evidence>